<accession>A0A1S9P6D9</accession>
<dbReference type="OrthoDB" id="9806009at2"/>
<dbReference type="InterPro" id="IPR013780">
    <property type="entry name" value="Glyco_hydro_b"/>
</dbReference>
<evidence type="ECO:0000313" key="5">
    <source>
        <dbReference type="Proteomes" id="UP000189739"/>
    </source>
</evidence>
<dbReference type="Gene3D" id="2.60.40.1180">
    <property type="entry name" value="Golgi alpha-mannosidase II"/>
    <property type="match status" value="1"/>
</dbReference>
<comment type="similarity">
    <text evidence="1">Belongs to the glycosyl hydrolase 13 family.</text>
</comment>
<dbReference type="EMBL" id="MBTF01000039">
    <property type="protein sequence ID" value="OOQ56511.1"/>
    <property type="molecule type" value="Genomic_DNA"/>
</dbReference>
<dbReference type="CDD" id="cd11313">
    <property type="entry name" value="AmyAc_arch_bac_AmyA"/>
    <property type="match status" value="1"/>
</dbReference>
<dbReference type="InterPro" id="IPR056300">
    <property type="entry name" value="SusG-like_C"/>
</dbReference>
<dbReference type="Proteomes" id="UP000189739">
    <property type="component" value="Unassembled WGS sequence"/>
</dbReference>
<dbReference type="InterPro" id="IPR017853">
    <property type="entry name" value="GH"/>
</dbReference>
<dbReference type="InterPro" id="IPR006047">
    <property type="entry name" value="GH13_cat_dom"/>
</dbReference>
<feature type="domain" description="Glycosyl hydrolase family 13 catalytic" evidence="3">
    <location>
        <begin position="57"/>
        <end position="380"/>
    </location>
</feature>
<name>A0A1S9P6D9_9SPHI</name>
<dbReference type="PANTHER" id="PTHR10357:SF205">
    <property type="entry name" value="O-GLYCOSYL HYDROLASE FAMILY 13"/>
    <property type="match status" value="1"/>
</dbReference>
<dbReference type="STRING" id="1792845.BC343_18890"/>
<dbReference type="SMART" id="SM00642">
    <property type="entry name" value="Aamy"/>
    <property type="match status" value="1"/>
</dbReference>
<dbReference type="GO" id="GO:0004556">
    <property type="term" value="F:alpha-amylase activity"/>
    <property type="evidence" value="ECO:0007669"/>
    <property type="project" value="TreeGrafter"/>
</dbReference>
<dbReference type="Pfam" id="PF00128">
    <property type="entry name" value="Alpha-amylase"/>
    <property type="match status" value="2"/>
</dbReference>
<dbReference type="RefSeq" id="WP_078351469.1">
    <property type="nucleotide sequence ID" value="NZ_MBTF01000039.1"/>
</dbReference>
<protein>
    <submittedName>
        <fullName evidence="4">Alpha-amylase</fullName>
    </submittedName>
</protein>
<gene>
    <name evidence="4" type="ORF">BC343_18890</name>
</gene>
<organism evidence="4 5">
    <name type="scientific">Mucilaginibacter pedocola</name>
    <dbReference type="NCBI Taxonomy" id="1792845"/>
    <lineage>
        <taxon>Bacteria</taxon>
        <taxon>Pseudomonadati</taxon>
        <taxon>Bacteroidota</taxon>
        <taxon>Sphingobacteriia</taxon>
        <taxon>Sphingobacteriales</taxon>
        <taxon>Sphingobacteriaceae</taxon>
        <taxon>Mucilaginibacter</taxon>
    </lineage>
</organism>
<dbReference type="AlphaFoldDB" id="A0A1S9P6D9"/>
<reference evidence="4 5" key="1">
    <citation type="submission" date="2016-07" db="EMBL/GenBank/DDBJ databases">
        <title>Genomic analysis of zinc-resistant bacterium Mucilaginibacter pedocola TBZ30.</title>
        <authorList>
            <person name="Huang J."/>
            <person name="Tang J."/>
        </authorList>
    </citation>
    <scope>NUCLEOTIDE SEQUENCE [LARGE SCALE GENOMIC DNA]</scope>
    <source>
        <strain evidence="4 5">TBZ30</strain>
    </source>
</reference>
<proteinExistence type="inferred from homology"/>
<keyword evidence="5" id="KW-1185">Reference proteome</keyword>
<comment type="caution">
    <text evidence="4">The sequence shown here is derived from an EMBL/GenBank/DDBJ whole genome shotgun (WGS) entry which is preliminary data.</text>
</comment>
<evidence type="ECO:0000256" key="1">
    <source>
        <dbReference type="ARBA" id="ARBA00008061"/>
    </source>
</evidence>
<keyword evidence="2" id="KW-0378">Hydrolase</keyword>
<dbReference type="GO" id="GO:0009313">
    <property type="term" value="P:oligosaccharide catabolic process"/>
    <property type="evidence" value="ECO:0007669"/>
    <property type="project" value="TreeGrafter"/>
</dbReference>
<evidence type="ECO:0000259" key="3">
    <source>
        <dbReference type="SMART" id="SM00642"/>
    </source>
</evidence>
<dbReference type="Gene3D" id="3.20.20.80">
    <property type="entry name" value="Glycosidases"/>
    <property type="match status" value="1"/>
</dbReference>
<dbReference type="PANTHER" id="PTHR10357">
    <property type="entry name" value="ALPHA-AMYLASE FAMILY MEMBER"/>
    <property type="match status" value="1"/>
</dbReference>
<keyword evidence="2" id="KW-0326">Glycosidase</keyword>
<dbReference type="SUPFAM" id="SSF51011">
    <property type="entry name" value="Glycosyl hydrolase domain"/>
    <property type="match status" value="1"/>
</dbReference>
<sequence length="462" mass="50923">MKIQNIKHSLLLLLIVFFSYCKKNEFTAPAIVPDASYPQVGTPYAGVVSSQDAIIYQVNLRAFSADASFKGVTARLDAIKDLGTTVLYLMPVYPVGVLKSAGGYGSPYSVKDYKGVNPEFGTLTDLQALVNGAHDRGMTVIFDWVANHTSWDNAWITQHKDWYQQDAKGDIIAPPGTGWSDVAQLNYANKDMRAAMIDAMKYWVYTANIDGFRCDAADFVPFDFWKEANDALKTITTHKLLMLAEGTRSDHFKAGFNLVYGMGYYFNLESKVFGANGSATILQDLNTSEYATAYKGSQIVRYTTNHDVYTTDGSPINIYGGKAGSLAAFVVTAYMKGVPMVYTGQEVGTTRDMNFFDHTPVDWTINADLVASYKAILNFRKGSDALKNGDLNVMSSDDVAAFTKSTDKEKVLVIDNLRGNNVTYNLPATVSKTGWKDAFSGAAVTLTDKLYLTPYKYMVLTQ</sequence>
<dbReference type="SUPFAM" id="SSF51445">
    <property type="entry name" value="(Trans)glycosidases"/>
    <property type="match status" value="1"/>
</dbReference>
<dbReference type="Pfam" id="PF23915">
    <property type="entry name" value="SusG_C"/>
    <property type="match status" value="1"/>
</dbReference>
<evidence type="ECO:0000313" key="4">
    <source>
        <dbReference type="EMBL" id="OOQ56511.1"/>
    </source>
</evidence>
<evidence type="ECO:0000256" key="2">
    <source>
        <dbReference type="ARBA" id="ARBA00023295"/>
    </source>
</evidence>